<feature type="compositionally biased region" description="Basic and acidic residues" evidence="1">
    <location>
        <begin position="1"/>
        <end position="14"/>
    </location>
</feature>
<feature type="region of interest" description="Disordered" evidence="1">
    <location>
        <begin position="1"/>
        <end position="82"/>
    </location>
</feature>
<gene>
    <name evidence="2" type="ORF">SAMN06296052_1014</name>
</gene>
<dbReference type="AlphaFoldDB" id="A0A239AXE4"/>
<organism evidence="2 3">
    <name type="scientific">Pontibacter ummariensis</name>
    <dbReference type="NCBI Taxonomy" id="1610492"/>
    <lineage>
        <taxon>Bacteria</taxon>
        <taxon>Pseudomonadati</taxon>
        <taxon>Bacteroidota</taxon>
        <taxon>Cytophagia</taxon>
        <taxon>Cytophagales</taxon>
        <taxon>Hymenobacteraceae</taxon>
        <taxon>Pontibacter</taxon>
    </lineage>
</organism>
<feature type="compositionally biased region" description="Basic and acidic residues" evidence="1">
    <location>
        <begin position="24"/>
        <end position="36"/>
    </location>
</feature>
<name>A0A239AXE4_9BACT</name>
<dbReference type="RefSeq" id="WP_089317121.1">
    <property type="nucleotide sequence ID" value="NZ_FZOQ01000001.1"/>
</dbReference>
<reference evidence="3" key="1">
    <citation type="submission" date="2017-06" db="EMBL/GenBank/DDBJ databases">
        <authorList>
            <person name="Varghese N."/>
            <person name="Submissions S."/>
        </authorList>
    </citation>
    <scope>NUCLEOTIDE SEQUENCE [LARGE SCALE GENOMIC DNA]</scope>
    <source>
        <strain evidence="3">NKM1</strain>
    </source>
</reference>
<protein>
    <submittedName>
        <fullName evidence="2">Uncharacterized protein</fullName>
    </submittedName>
</protein>
<dbReference type="OrthoDB" id="853752at2"/>
<dbReference type="EMBL" id="FZOQ01000001">
    <property type="protein sequence ID" value="SNS00287.1"/>
    <property type="molecule type" value="Genomic_DNA"/>
</dbReference>
<dbReference type="Proteomes" id="UP000198432">
    <property type="component" value="Unassembled WGS sequence"/>
</dbReference>
<keyword evidence="3" id="KW-1185">Reference proteome</keyword>
<accession>A0A239AXE4</accession>
<evidence type="ECO:0000313" key="2">
    <source>
        <dbReference type="EMBL" id="SNS00287.1"/>
    </source>
</evidence>
<evidence type="ECO:0000313" key="3">
    <source>
        <dbReference type="Proteomes" id="UP000198432"/>
    </source>
</evidence>
<evidence type="ECO:0000256" key="1">
    <source>
        <dbReference type="SAM" id="MobiDB-lite"/>
    </source>
</evidence>
<proteinExistence type="predicted"/>
<sequence>MKEDKNNKNNEPQHKKFSSNPIKSFEEGEEGGKESTKVANQGTTNPNALGDTVSRIGDQNKPTQGAGWQSDRAGSESTGKKD</sequence>
<feature type="compositionally biased region" description="Polar residues" evidence="1">
    <location>
        <begin position="37"/>
        <end position="47"/>
    </location>
</feature>